<evidence type="ECO:0000256" key="1">
    <source>
        <dbReference type="SAM" id="Phobius"/>
    </source>
</evidence>
<protein>
    <submittedName>
        <fullName evidence="2">Uncharacterized protein</fullName>
    </submittedName>
</protein>
<dbReference type="PATRIC" id="fig|42253.5.peg.353"/>
<organism evidence="2 3">
    <name type="scientific">Nitrospira moscoviensis</name>
    <dbReference type="NCBI Taxonomy" id="42253"/>
    <lineage>
        <taxon>Bacteria</taxon>
        <taxon>Pseudomonadati</taxon>
        <taxon>Nitrospirota</taxon>
        <taxon>Nitrospiria</taxon>
        <taxon>Nitrospirales</taxon>
        <taxon>Nitrospiraceae</taxon>
        <taxon>Nitrospira</taxon>
    </lineage>
</organism>
<gene>
    <name evidence="2" type="ORF">NITMOv2_0366</name>
</gene>
<feature type="transmembrane region" description="Helical" evidence="1">
    <location>
        <begin position="7"/>
        <end position="27"/>
    </location>
</feature>
<sequence>MALRSFAWWFVIGSLMTLSVLMVQGGLRDLWEGTQPSGGTNAVVYFGTTIFGGGLLAGCVALVLNRLR</sequence>
<proteinExistence type="predicted"/>
<dbReference type="STRING" id="42253.NITMOv2_0366"/>
<dbReference type="EMBL" id="CP011801">
    <property type="protein sequence ID" value="ALA56802.1"/>
    <property type="molecule type" value="Genomic_DNA"/>
</dbReference>
<evidence type="ECO:0000313" key="3">
    <source>
        <dbReference type="Proteomes" id="UP000069205"/>
    </source>
</evidence>
<reference evidence="2 3" key="1">
    <citation type="journal article" date="2015" name="Proc. Natl. Acad. Sci. U.S.A.">
        <title>Expanded metabolic versatility of ubiquitous nitrite-oxidizing bacteria from the genus Nitrospira.</title>
        <authorList>
            <person name="Koch H."/>
            <person name="Lucker S."/>
            <person name="Albertsen M."/>
            <person name="Kitzinger K."/>
            <person name="Herbold C."/>
            <person name="Spieck E."/>
            <person name="Nielsen P.H."/>
            <person name="Wagner M."/>
            <person name="Daims H."/>
        </authorList>
    </citation>
    <scope>NUCLEOTIDE SEQUENCE [LARGE SCALE GENOMIC DNA]</scope>
    <source>
        <strain evidence="2 3">NSP M-1</strain>
    </source>
</reference>
<dbReference type="KEGG" id="nmv:NITMOv2_0366"/>
<keyword evidence="1" id="KW-1133">Transmembrane helix</keyword>
<dbReference type="AlphaFoldDB" id="A0A0K2G871"/>
<keyword evidence="1" id="KW-0472">Membrane</keyword>
<dbReference type="Proteomes" id="UP000069205">
    <property type="component" value="Chromosome"/>
</dbReference>
<name>A0A0K2G871_NITMO</name>
<evidence type="ECO:0000313" key="2">
    <source>
        <dbReference type="EMBL" id="ALA56802.1"/>
    </source>
</evidence>
<keyword evidence="3" id="KW-1185">Reference proteome</keyword>
<accession>A0A0K2G871</accession>
<keyword evidence="1" id="KW-0812">Transmembrane</keyword>
<feature type="transmembrane region" description="Helical" evidence="1">
    <location>
        <begin position="42"/>
        <end position="64"/>
    </location>
</feature>